<dbReference type="AlphaFoldDB" id="A0A6V7GV50"/>
<reference evidence="1" key="1">
    <citation type="submission" date="2020-07" db="EMBL/GenBank/DDBJ databases">
        <authorList>
            <person name="Nazaruddin N."/>
        </authorList>
    </citation>
    <scope>NUCLEOTIDE SEQUENCE</scope>
</reference>
<evidence type="ECO:0000313" key="2">
    <source>
        <dbReference type="Proteomes" id="UP000752696"/>
    </source>
</evidence>
<dbReference type="EMBL" id="CAJDYZ010001591">
    <property type="protein sequence ID" value="CAD1468985.1"/>
    <property type="molecule type" value="Genomic_DNA"/>
</dbReference>
<accession>A0A6V7GV50</accession>
<proteinExistence type="predicted"/>
<protein>
    <submittedName>
        <fullName evidence="1">Uncharacterized protein</fullName>
    </submittedName>
</protein>
<sequence length="118" mass="13814">IKEQIAEEHILSREIILRRQENITVQKIQENVPIFSNKSNFSPHLSHSVKSDHFSIQQIRKWNLPLDDTVSCHRYIVLSRDSASSTDFRIVRVIAPTRFSNPSRVYKQATSFPYYTIV</sequence>
<feature type="non-terminal residue" evidence="1">
    <location>
        <position position="1"/>
    </location>
</feature>
<dbReference type="Proteomes" id="UP000752696">
    <property type="component" value="Unassembled WGS sequence"/>
</dbReference>
<organism evidence="1 2">
    <name type="scientific">Heterotrigona itama</name>
    <dbReference type="NCBI Taxonomy" id="395501"/>
    <lineage>
        <taxon>Eukaryota</taxon>
        <taxon>Metazoa</taxon>
        <taxon>Ecdysozoa</taxon>
        <taxon>Arthropoda</taxon>
        <taxon>Hexapoda</taxon>
        <taxon>Insecta</taxon>
        <taxon>Pterygota</taxon>
        <taxon>Neoptera</taxon>
        <taxon>Endopterygota</taxon>
        <taxon>Hymenoptera</taxon>
        <taxon>Apocrita</taxon>
        <taxon>Aculeata</taxon>
        <taxon>Apoidea</taxon>
        <taxon>Anthophila</taxon>
        <taxon>Apidae</taxon>
        <taxon>Heterotrigona</taxon>
    </lineage>
</organism>
<comment type="caution">
    <text evidence="1">The sequence shown here is derived from an EMBL/GenBank/DDBJ whole genome shotgun (WGS) entry which is preliminary data.</text>
</comment>
<name>A0A6V7GV50_9HYME</name>
<keyword evidence="2" id="KW-1185">Reference proteome</keyword>
<gene>
    <name evidence="1" type="ORF">MHI_LOCUS89318</name>
</gene>
<evidence type="ECO:0000313" key="1">
    <source>
        <dbReference type="EMBL" id="CAD1468985.1"/>
    </source>
</evidence>